<evidence type="ECO:0000256" key="10">
    <source>
        <dbReference type="ARBA" id="ARBA00023303"/>
    </source>
</evidence>
<keyword evidence="5 12" id="KW-1133">Transmembrane helix</keyword>
<evidence type="ECO:0000256" key="11">
    <source>
        <dbReference type="RuleBase" id="RU000679"/>
    </source>
</evidence>
<evidence type="ECO:0000256" key="3">
    <source>
        <dbReference type="ARBA" id="ARBA00022461"/>
    </source>
</evidence>
<comment type="subcellular location">
    <subcellularLocation>
        <location evidence="1">Membrane</location>
        <topology evidence="1">Multi-pass membrane protein</topology>
    </subcellularLocation>
</comment>
<dbReference type="AlphaFoldDB" id="A0AA85C149"/>
<comment type="similarity">
    <text evidence="11">Belongs to the amiloride-sensitive sodium channel (TC 1.A.6) family.</text>
</comment>
<evidence type="ECO:0000256" key="8">
    <source>
        <dbReference type="ARBA" id="ARBA00023136"/>
    </source>
</evidence>
<sequence>MLPNSLDQLSERTQIHGTNTITTNHNNNHDNNNNNNTNQFNDFRLGIIQLLNHSTIHGLSHLSKATNHINRFIWFILWLIGMIGFLINLSYIIEHYLSYPILTSYINDYEAFQWPDIILCNAMAPYNVYDKQYNILWNKYMNLARNLSLHIPNDLFQNIDDIDTNEIIIQSLIHSTISYWEFNIGNIDNMFQFIAMDNGYQGIRLSVGLDDNLVMLPIPLNQYFYTQILQKRYNVPCFNFQISRHLNKTNYHHIEKLAFGIKFNYQSYLIINSSYTSHMIDLYITLPNHFPNMNSIELIPGYINHIKLEMLRIKRIKHHYYHHHHHHHHHHHRHHHEHQHQSLCNENKFSTIIYDGDLMNKRLIYGSNELCHRILSQYLYLNECHCYSPFLPYGYYGNIPIINNHNKTMEYHHPALCLNMSLYNKNQLIDNVNCMYRVYQKYNNLSLYMNLIEAKQCDLLHHLPYCDHVYYQNFGIHRIIMNELWSNTYNDARATFLIRTFRDVFTNNTTTTYNNTTYNTTYNNEKLTTQQILLEMRNNFGLLIIERNRPQGKLVREEQEYSLAQLLSDIGGNMGLWIGISVIGLFEFIELISFILYTLCNYIIHLCRKN</sequence>
<evidence type="ECO:0000256" key="6">
    <source>
        <dbReference type="ARBA" id="ARBA00023053"/>
    </source>
</evidence>
<keyword evidence="4 11" id="KW-0812">Transmembrane</keyword>
<evidence type="ECO:0000256" key="2">
    <source>
        <dbReference type="ARBA" id="ARBA00022448"/>
    </source>
</evidence>
<evidence type="ECO:0000256" key="1">
    <source>
        <dbReference type="ARBA" id="ARBA00004141"/>
    </source>
</evidence>
<dbReference type="GO" id="GO:0015280">
    <property type="term" value="F:ligand-gated sodium channel activity"/>
    <property type="evidence" value="ECO:0007669"/>
    <property type="project" value="TreeGrafter"/>
</dbReference>
<evidence type="ECO:0000256" key="9">
    <source>
        <dbReference type="ARBA" id="ARBA00023201"/>
    </source>
</evidence>
<name>A0AA85C149_9TREM</name>
<keyword evidence="9 11" id="KW-0739">Sodium transport</keyword>
<keyword evidence="8 12" id="KW-0472">Membrane</keyword>
<keyword evidence="3 11" id="KW-0894">Sodium channel</keyword>
<keyword evidence="10 11" id="KW-0407">Ion channel</keyword>
<keyword evidence="7 11" id="KW-0406">Ion transport</keyword>
<reference evidence="14" key="1">
    <citation type="submission" date="2023-11" db="UniProtKB">
        <authorList>
            <consortium name="WormBaseParasite"/>
        </authorList>
    </citation>
    <scope>IDENTIFICATION</scope>
</reference>
<proteinExistence type="inferred from homology"/>
<dbReference type="Proteomes" id="UP000050791">
    <property type="component" value="Unassembled WGS sequence"/>
</dbReference>
<dbReference type="Gene3D" id="1.10.287.770">
    <property type="entry name" value="YojJ-like"/>
    <property type="match status" value="1"/>
</dbReference>
<evidence type="ECO:0000256" key="12">
    <source>
        <dbReference type="SAM" id="Phobius"/>
    </source>
</evidence>
<protein>
    <submittedName>
        <fullName evidence="14">Uncharacterized protein</fullName>
    </submittedName>
</protein>
<feature type="transmembrane region" description="Helical" evidence="12">
    <location>
        <begin position="576"/>
        <end position="604"/>
    </location>
</feature>
<organism evidence="13 14">
    <name type="scientific">Schistosoma mattheei</name>
    <dbReference type="NCBI Taxonomy" id="31246"/>
    <lineage>
        <taxon>Eukaryota</taxon>
        <taxon>Metazoa</taxon>
        <taxon>Spiralia</taxon>
        <taxon>Lophotrochozoa</taxon>
        <taxon>Platyhelminthes</taxon>
        <taxon>Trematoda</taxon>
        <taxon>Digenea</taxon>
        <taxon>Strigeidida</taxon>
        <taxon>Schistosomatoidea</taxon>
        <taxon>Schistosomatidae</taxon>
        <taxon>Schistosoma</taxon>
    </lineage>
</organism>
<dbReference type="GO" id="GO:0005886">
    <property type="term" value="C:plasma membrane"/>
    <property type="evidence" value="ECO:0007669"/>
    <property type="project" value="TreeGrafter"/>
</dbReference>
<evidence type="ECO:0000313" key="13">
    <source>
        <dbReference type="Proteomes" id="UP000050791"/>
    </source>
</evidence>
<dbReference type="Pfam" id="PF00858">
    <property type="entry name" value="ASC"/>
    <property type="match status" value="1"/>
</dbReference>
<dbReference type="PANTHER" id="PTHR11690">
    <property type="entry name" value="AMILORIDE-SENSITIVE SODIUM CHANNEL-RELATED"/>
    <property type="match status" value="1"/>
</dbReference>
<accession>A0AA85C149</accession>
<keyword evidence="6" id="KW-0915">Sodium</keyword>
<dbReference type="WBParaSite" id="SMTH1_93800.1">
    <property type="protein sequence ID" value="SMTH1_93800.1"/>
    <property type="gene ID" value="SMTH1_93800"/>
</dbReference>
<dbReference type="InterPro" id="IPR001873">
    <property type="entry name" value="ENaC"/>
</dbReference>
<keyword evidence="2 11" id="KW-0813">Transport</keyword>
<evidence type="ECO:0000313" key="14">
    <source>
        <dbReference type="WBParaSite" id="SMTH1_93800.1"/>
    </source>
</evidence>
<feature type="transmembrane region" description="Helical" evidence="12">
    <location>
        <begin position="72"/>
        <end position="93"/>
    </location>
</feature>
<evidence type="ECO:0000256" key="5">
    <source>
        <dbReference type="ARBA" id="ARBA00022989"/>
    </source>
</evidence>
<evidence type="ECO:0000256" key="4">
    <source>
        <dbReference type="ARBA" id="ARBA00022692"/>
    </source>
</evidence>
<dbReference type="PRINTS" id="PR01078">
    <property type="entry name" value="AMINACHANNEL"/>
</dbReference>
<evidence type="ECO:0000256" key="7">
    <source>
        <dbReference type="ARBA" id="ARBA00023065"/>
    </source>
</evidence>